<keyword evidence="2 4" id="KW-0238">DNA-binding</keyword>
<keyword evidence="7" id="KW-1185">Reference proteome</keyword>
<dbReference type="GO" id="GO:0003677">
    <property type="term" value="F:DNA binding"/>
    <property type="evidence" value="ECO:0007669"/>
    <property type="project" value="UniProtKB-UniRule"/>
</dbReference>
<dbReference type="InterPro" id="IPR054156">
    <property type="entry name" value="YxaF_TetR_C"/>
</dbReference>
<feature type="DNA-binding region" description="H-T-H motif" evidence="4">
    <location>
        <begin position="18"/>
        <end position="37"/>
    </location>
</feature>
<keyword evidence="3" id="KW-0804">Transcription</keyword>
<feature type="domain" description="HTH tetR-type" evidence="5">
    <location>
        <begin position="1"/>
        <end position="55"/>
    </location>
</feature>
<dbReference type="AlphaFoldDB" id="A0A927JBD7"/>
<reference evidence="6" key="1">
    <citation type="submission" date="2020-09" db="EMBL/GenBank/DDBJ databases">
        <title>Hoyosella lacisalsi sp. nov., a halotolerant actinobacterium isolated from soil of Lake Gudzhirganskoe.</title>
        <authorList>
            <person name="Yang Q."/>
            <person name="Guo P.Y."/>
            <person name="Liu S.W."/>
            <person name="Li F.N."/>
            <person name="Sun C.H."/>
        </authorList>
    </citation>
    <scope>NUCLEOTIDE SEQUENCE</scope>
    <source>
        <strain evidence="6">G463</strain>
    </source>
</reference>
<organism evidence="6 7">
    <name type="scientific">Lolliginicoccus lacisalsi</name>
    <dbReference type="NCBI Taxonomy" id="2742202"/>
    <lineage>
        <taxon>Bacteria</taxon>
        <taxon>Bacillati</taxon>
        <taxon>Actinomycetota</taxon>
        <taxon>Actinomycetes</taxon>
        <taxon>Mycobacteriales</taxon>
        <taxon>Hoyosellaceae</taxon>
        <taxon>Lolliginicoccus</taxon>
    </lineage>
</organism>
<dbReference type="PROSITE" id="PS50977">
    <property type="entry name" value="HTH_TETR_2"/>
    <property type="match status" value="1"/>
</dbReference>
<evidence type="ECO:0000256" key="1">
    <source>
        <dbReference type="ARBA" id="ARBA00023015"/>
    </source>
</evidence>
<dbReference type="Pfam" id="PF00440">
    <property type="entry name" value="TetR_N"/>
    <property type="match status" value="1"/>
</dbReference>
<dbReference type="PANTHER" id="PTHR47506">
    <property type="entry name" value="TRANSCRIPTIONAL REGULATORY PROTEIN"/>
    <property type="match status" value="1"/>
</dbReference>
<gene>
    <name evidence="6" type="ORF">HT102_04635</name>
</gene>
<dbReference type="PANTHER" id="PTHR47506:SF3">
    <property type="entry name" value="HTH-TYPE TRANSCRIPTIONAL REGULATOR LMRA"/>
    <property type="match status" value="1"/>
</dbReference>
<evidence type="ECO:0000313" key="6">
    <source>
        <dbReference type="EMBL" id="MBD8505770.1"/>
    </source>
</evidence>
<dbReference type="EMBL" id="JACYWE010000002">
    <property type="protein sequence ID" value="MBD8505770.1"/>
    <property type="molecule type" value="Genomic_DNA"/>
</dbReference>
<dbReference type="Gene3D" id="1.10.357.10">
    <property type="entry name" value="Tetracycline Repressor, domain 2"/>
    <property type="match status" value="1"/>
</dbReference>
<dbReference type="SUPFAM" id="SSF46689">
    <property type="entry name" value="Homeodomain-like"/>
    <property type="match status" value="1"/>
</dbReference>
<comment type="caution">
    <text evidence="6">The sequence shown here is derived from an EMBL/GenBank/DDBJ whole genome shotgun (WGS) entry which is preliminary data.</text>
</comment>
<dbReference type="Pfam" id="PF21993">
    <property type="entry name" value="TetR_C_13_2"/>
    <property type="match status" value="1"/>
</dbReference>
<proteinExistence type="predicted"/>
<evidence type="ECO:0000313" key="7">
    <source>
        <dbReference type="Proteomes" id="UP000642993"/>
    </source>
</evidence>
<evidence type="ECO:0000259" key="5">
    <source>
        <dbReference type="PROSITE" id="PS50977"/>
    </source>
</evidence>
<dbReference type="Proteomes" id="UP000642993">
    <property type="component" value="Unassembled WGS sequence"/>
</dbReference>
<evidence type="ECO:0000256" key="2">
    <source>
        <dbReference type="ARBA" id="ARBA00023125"/>
    </source>
</evidence>
<name>A0A927JBD7_9ACTN</name>
<dbReference type="SUPFAM" id="SSF48498">
    <property type="entry name" value="Tetracyclin repressor-like, C-terminal domain"/>
    <property type="match status" value="1"/>
</dbReference>
<evidence type="ECO:0000256" key="3">
    <source>
        <dbReference type="ARBA" id="ARBA00023163"/>
    </source>
</evidence>
<keyword evidence="1" id="KW-0805">Transcription regulation</keyword>
<evidence type="ECO:0000256" key="4">
    <source>
        <dbReference type="PROSITE-ProRule" id="PRU00335"/>
    </source>
</evidence>
<dbReference type="InterPro" id="IPR001647">
    <property type="entry name" value="HTH_TetR"/>
</dbReference>
<dbReference type="InterPro" id="IPR009057">
    <property type="entry name" value="Homeodomain-like_sf"/>
</dbReference>
<sequence>MLTSAVELLQERGAAGVTIDAILSRSNAPRGSVYYHFPGGRNQIMTESPGIAGDTITAIINDSAQKGPLATLHTFGRFWTRILRDSDYAAGCPVVAAAVGGSPEDQHLAPLVASIFTNWHEALAQALENEGVDPARAARLARTAVAAVEGAVILARSARSTEPVDDVITELEAVLASVMA</sequence>
<protein>
    <submittedName>
        <fullName evidence="6">TetR/AcrR family transcriptional regulator</fullName>
    </submittedName>
</protein>
<accession>A0A927JBD7</accession>
<dbReference type="InterPro" id="IPR036271">
    <property type="entry name" value="Tet_transcr_reg_TetR-rel_C_sf"/>
</dbReference>